<feature type="transmembrane region" description="Helical" evidence="1">
    <location>
        <begin position="7"/>
        <end position="28"/>
    </location>
</feature>
<dbReference type="InterPro" id="IPR019554">
    <property type="entry name" value="Soluble_ligand-bd"/>
</dbReference>
<accession>A0AAU9DTS8</accession>
<dbReference type="InterPro" id="IPR051675">
    <property type="entry name" value="Endo/Exo/Phosphatase_dom_1"/>
</dbReference>
<keyword evidence="1" id="KW-1133">Transmembrane helix</keyword>
<keyword evidence="1" id="KW-0812">Transmembrane</keyword>
<dbReference type="KEGG" id="xak:KIMC2_17600"/>
<sequence length="210" mass="22717">MKNIVKKYYLAIIAGAVIIIGGVVMIFFSQAKGQNAAKENEQLFSSQKKSSSKTVTAEVKNQSKFVEIKGAVVKPGIYPIKANTRLAEVLQQAGGATPNADLKTVNLAKVAHDQESFYIPQKGEAPAPAEKNPAVSEEAPVEAKSDLVDLNTADLTKLQTLNGIGAKKAEKILEYRKEKGQFKKIDELKNVNGIGDKTYESIKDQITVSP</sequence>
<dbReference type="NCBIfam" id="TIGR00426">
    <property type="entry name" value="competence protein ComEA helix-hairpin-helix repeat region"/>
    <property type="match status" value="1"/>
</dbReference>
<keyword evidence="4" id="KW-1185">Reference proteome</keyword>
<name>A0AAU9DTS8_9LACO</name>
<evidence type="ECO:0000313" key="3">
    <source>
        <dbReference type="EMBL" id="BDR57198.1"/>
    </source>
</evidence>
<dbReference type="GO" id="GO:0015628">
    <property type="term" value="P:protein secretion by the type II secretion system"/>
    <property type="evidence" value="ECO:0007669"/>
    <property type="project" value="TreeGrafter"/>
</dbReference>
<dbReference type="Pfam" id="PF10531">
    <property type="entry name" value="SLBB"/>
    <property type="match status" value="1"/>
</dbReference>
<feature type="domain" description="Helix-hairpin-helix DNA-binding motif class 1" evidence="2">
    <location>
        <begin position="156"/>
        <end position="175"/>
    </location>
</feature>
<dbReference type="GO" id="GO:0015627">
    <property type="term" value="C:type II protein secretion system complex"/>
    <property type="evidence" value="ECO:0007669"/>
    <property type="project" value="TreeGrafter"/>
</dbReference>
<evidence type="ECO:0000313" key="4">
    <source>
        <dbReference type="Proteomes" id="UP001321804"/>
    </source>
</evidence>
<dbReference type="Gene3D" id="1.10.150.280">
    <property type="entry name" value="AF1531-like domain"/>
    <property type="match status" value="1"/>
</dbReference>
<dbReference type="InterPro" id="IPR003583">
    <property type="entry name" value="Hlx-hairpin-Hlx_DNA-bd_motif"/>
</dbReference>
<evidence type="ECO:0000256" key="1">
    <source>
        <dbReference type="SAM" id="Phobius"/>
    </source>
</evidence>
<dbReference type="PANTHER" id="PTHR21180:SF32">
    <property type="entry name" value="ENDONUCLEASE_EXONUCLEASE_PHOSPHATASE FAMILY DOMAIN-CONTAINING PROTEIN 1"/>
    <property type="match status" value="1"/>
</dbReference>
<dbReference type="Pfam" id="PF12836">
    <property type="entry name" value="HHH_3"/>
    <property type="match status" value="1"/>
</dbReference>
<dbReference type="SUPFAM" id="SSF47781">
    <property type="entry name" value="RuvA domain 2-like"/>
    <property type="match status" value="1"/>
</dbReference>
<feature type="domain" description="Helix-hairpin-helix DNA-binding motif class 1" evidence="2">
    <location>
        <begin position="186"/>
        <end position="205"/>
    </location>
</feature>
<dbReference type="EMBL" id="AP026801">
    <property type="protein sequence ID" value="BDR57198.1"/>
    <property type="molecule type" value="Genomic_DNA"/>
</dbReference>
<dbReference type="AlphaFoldDB" id="A0AAU9DTS8"/>
<dbReference type="Proteomes" id="UP001321804">
    <property type="component" value="Chromosome"/>
</dbReference>
<evidence type="ECO:0000259" key="2">
    <source>
        <dbReference type="SMART" id="SM00278"/>
    </source>
</evidence>
<organism evidence="3 4">
    <name type="scientific">Xylocopilactobacillus apis</name>
    <dbReference type="NCBI Taxonomy" id="2932183"/>
    <lineage>
        <taxon>Bacteria</taxon>
        <taxon>Bacillati</taxon>
        <taxon>Bacillota</taxon>
        <taxon>Bacilli</taxon>
        <taxon>Lactobacillales</taxon>
        <taxon>Lactobacillaceae</taxon>
        <taxon>Xylocopilactobacillus</taxon>
    </lineage>
</organism>
<dbReference type="GO" id="GO:0003677">
    <property type="term" value="F:DNA binding"/>
    <property type="evidence" value="ECO:0007669"/>
    <property type="project" value="InterPro"/>
</dbReference>
<dbReference type="SMART" id="SM00278">
    <property type="entry name" value="HhH1"/>
    <property type="match status" value="2"/>
</dbReference>
<gene>
    <name evidence="3" type="ORF">KIMC2_17600</name>
</gene>
<dbReference type="InterPro" id="IPR004509">
    <property type="entry name" value="Competence_ComEA_HhH"/>
</dbReference>
<reference evidence="3 4" key="1">
    <citation type="journal article" date="2023" name="Microbiol. Spectr.">
        <title>Symbiosis of Carpenter Bees with Uncharacterized Lactic Acid Bacteria Showing NAD Auxotrophy.</title>
        <authorList>
            <person name="Kawasaki S."/>
            <person name="Ozawa K."/>
            <person name="Mori T."/>
            <person name="Yamamoto A."/>
            <person name="Ito M."/>
            <person name="Ohkuma M."/>
            <person name="Sakamoto M."/>
            <person name="Matsutani M."/>
        </authorList>
    </citation>
    <scope>NUCLEOTIDE SEQUENCE [LARGE SCALE GENOMIC DNA]</scope>
    <source>
        <strain evidence="3 4">KimC2</strain>
    </source>
</reference>
<dbReference type="RefSeq" id="WP_317696084.1">
    <property type="nucleotide sequence ID" value="NZ_AP026801.1"/>
</dbReference>
<dbReference type="PANTHER" id="PTHR21180">
    <property type="entry name" value="ENDONUCLEASE/EXONUCLEASE/PHOSPHATASE FAMILY DOMAIN-CONTAINING PROTEIN 1"/>
    <property type="match status" value="1"/>
</dbReference>
<dbReference type="InterPro" id="IPR010994">
    <property type="entry name" value="RuvA_2-like"/>
</dbReference>
<dbReference type="GO" id="GO:0006281">
    <property type="term" value="P:DNA repair"/>
    <property type="evidence" value="ECO:0007669"/>
    <property type="project" value="InterPro"/>
</dbReference>
<proteinExistence type="predicted"/>
<keyword evidence="1" id="KW-0472">Membrane</keyword>
<protein>
    <recommendedName>
        <fullName evidence="2">Helix-hairpin-helix DNA-binding motif class 1 domain-containing protein</fullName>
    </recommendedName>
</protein>